<evidence type="ECO:0000313" key="1">
    <source>
        <dbReference type="EMBL" id="EHM89214.1"/>
    </source>
</evidence>
<dbReference type="Gene3D" id="3.30.420.40">
    <property type="match status" value="1"/>
</dbReference>
<dbReference type="STRING" id="435830.HMPREF0045_00627"/>
<dbReference type="eggNOG" id="COG1070">
    <property type="taxonomic scope" value="Bacteria"/>
</dbReference>
<reference evidence="1 2" key="1">
    <citation type="submission" date="2011-10" db="EMBL/GenBank/DDBJ databases">
        <title>The Genome Sequence of Actinomyces graevenitzii C83.</title>
        <authorList>
            <consortium name="The Broad Institute Genome Sequencing Platform"/>
            <consortium name="The Broad Institute Genome Sequencing Center for Infectious Disease"/>
            <person name="Earl A."/>
            <person name="Ward D."/>
            <person name="Feldgarden M."/>
            <person name="Gevers D."/>
            <person name="Sibley C.D."/>
            <person name="Field T.R."/>
            <person name="Grinwis M."/>
            <person name="Eshaghurshan C.S."/>
            <person name="Surette M.G."/>
            <person name="Young S.K."/>
            <person name="Zeng Q."/>
            <person name="Gargeya S."/>
            <person name="Fitzgerald M."/>
            <person name="Haas B."/>
            <person name="Abouelleil A."/>
            <person name="Alvarado L."/>
            <person name="Arachchi H.M."/>
            <person name="Berlin A."/>
            <person name="Brown A."/>
            <person name="Chapman S.B."/>
            <person name="Chen Z."/>
            <person name="Dunbar C."/>
            <person name="Freedman E."/>
            <person name="Gearin G."/>
            <person name="Goldberg J."/>
            <person name="Griggs A."/>
            <person name="Gujja S."/>
            <person name="Heiman D."/>
            <person name="Howarth C."/>
            <person name="Larson L."/>
            <person name="Lui A."/>
            <person name="MacDonald P.J.P."/>
            <person name="Montmayeur A."/>
            <person name="Murphy C."/>
            <person name="Neiman D."/>
            <person name="Pearson M."/>
            <person name="Priest M."/>
            <person name="Roberts A."/>
            <person name="Saif S."/>
            <person name="Shea T."/>
            <person name="Shenoy N."/>
            <person name="Sisk P."/>
            <person name="Stolte C."/>
            <person name="Sykes S."/>
            <person name="Wortman J."/>
            <person name="Nusbaum C."/>
            <person name="Birren B."/>
        </authorList>
    </citation>
    <scope>NUCLEOTIDE SEQUENCE [LARGE SCALE GENOMIC DNA]</scope>
    <source>
        <strain evidence="1 2">C83</strain>
    </source>
</reference>
<dbReference type="RefSeq" id="WP_005985447.1">
    <property type="nucleotide sequence ID" value="NZ_JH470338.1"/>
</dbReference>
<name>G9PDY3_9ACTO</name>
<proteinExistence type="predicted"/>
<dbReference type="PATRIC" id="fig|435830.3.peg.604"/>
<evidence type="ECO:0000313" key="2">
    <source>
        <dbReference type="Proteomes" id="UP000003822"/>
    </source>
</evidence>
<protein>
    <submittedName>
        <fullName evidence="1">Uncharacterized protein</fullName>
    </submittedName>
</protein>
<accession>G9PDY3</accession>
<dbReference type="EMBL" id="ACRN01000002">
    <property type="protein sequence ID" value="EHM89214.1"/>
    <property type="molecule type" value="Genomic_DNA"/>
</dbReference>
<dbReference type="HOGENOM" id="CLU_2434233_0_0_11"/>
<dbReference type="AlphaFoldDB" id="G9PDY3"/>
<keyword evidence="2" id="KW-1185">Reference proteome</keyword>
<sequence>MPCAYLADEVSALGAGVLAMAAIEAHAPHTPTGPDVATSAKAMAQFGQTIKPNPQMHARYQPIAAVQSQLYQQLRQTNANLDQLRTNQNA</sequence>
<gene>
    <name evidence="1" type="ORF">HMPREF0045_00627</name>
</gene>
<organism evidence="1 2">
    <name type="scientific">Actinomyces graevenitzii C83</name>
    <dbReference type="NCBI Taxonomy" id="435830"/>
    <lineage>
        <taxon>Bacteria</taxon>
        <taxon>Bacillati</taxon>
        <taxon>Actinomycetota</taxon>
        <taxon>Actinomycetes</taxon>
        <taxon>Actinomycetales</taxon>
        <taxon>Actinomycetaceae</taxon>
        <taxon>Actinomyces</taxon>
    </lineage>
</organism>
<dbReference type="Proteomes" id="UP000003822">
    <property type="component" value="Unassembled WGS sequence"/>
</dbReference>
<comment type="caution">
    <text evidence="1">The sequence shown here is derived from an EMBL/GenBank/DDBJ whole genome shotgun (WGS) entry which is preliminary data.</text>
</comment>